<dbReference type="EnsemblPlants" id="MELO3C030781.2.1">
    <property type="protein sequence ID" value="MELO3C030781.2.1"/>
    <property type="gene ID" value="MELO3C030781.2"/>
</dbReference>
<dbReference type="AlphaFoldDB" id="A0A9I9EA68"/>
<sequence length="95" mass="11011">MVDRMVDWRIPHSMKNYLVKLTIRLHEILTLEKMGEHWAVGVGFPIKPPRTDYKSARKYENRPVQPTVGSISNSSVIRTCIINRQSHYPLNAPIL</sequence>
<accession>A0A9I9EA68</accession>
<organism evidence="1">
    <name type="scientific">Cucumis melo</name>
    <name type="common">Muskmelon</name>
    <dbReference type="NCBI Taxonomy" id="3656"/>
    <lineage>
        <taxon>Eukaryota</taxon>
        <taxon>Viridiplantae</taxon>
        <taxon>Streptophyta</taxon>
        <taxon>Embryophyta</taxon>
        <taxon>Tracheophyta</taxon>
        <taxon>Spermatophyta</taxon>
        <taxon>Magnoliopsida</taxon>
        <taxon>eudicotyledons</taxon>
        <taxon>Gunneridae</taxon>
        <taxon>Pentapetalae</taxon>
        <taxon>rosids</taxon>
        <taxon>fabids</taxon>
        <taxon>Cucurbitales</taxon>
        <taxon>Cucurbitaceae</taxon>
        <taxon>Benincaseae</taxon>
        <taxon>Cucumis</taxon>
    </lineage>
</organism>
<dbReference type="Gramene" id="MELO3C030781.2.1">
    <property type="protein sequence ID" value="MELO3C030781.2.1"/>
    <property type="gene ID" value="MELO3C030781.2"/>
</dbReference>
<name>A0A9I9EA68_CUCME</name>
<evidence type="ECO:0000313" key="1">
    <source>
        <dbReference type="EnsemblPlants" id="MELO3C030781.2.1"/>
    </source>
</evidence>
<proteinExistence type="predicted"/>
<protein>
    <submittedName>
        <fullName evidence="1">Uncharacterized protein</fullName>
    </submittedName>
</protein>
<reference evidence="1" key="1">
    <citation type="submission" date="2023-03" db="UniProtKB">
        <authorList>
            <consortium name="EnsemblPlants"/>
        </authorList>
    </citation>
    <scope>IDENTIFICATION</scope>
</reference>